<reference evidence="3 4" key="1">
    <citation type="submission" date="2023-10" db="EMBL/GenBank/DDBJ databases">
        <title>Comparative genomics analysis reveals potential genetic determinants of host preference in Cryptosporidium xiaoi.</title>
        <authorList>
            <person name="Xiao L."/>
            <person name="Li J."/>
        </authorList>
    </citation>
    <scope>NUCLEOTIDE SEQUENCE [LARGE SCALE GENOMIC DNA]</scope>
    <source>
        <strain evidence="3 4">52996</strain>
    </source>
</reference>
<dbReference type="EMBL" id="JAWDEY010000011">
    <property type="protein sequence ID" value="KAK6589663.1"/>
    <property type="molecule type" value="Genomic_DNA"/>
</dbReference>
<evidence type="ECO:0000313" key="3">
    <source>
        <dbReference type="EMBL" id="KAK6589663.1"/>
    </source>
</evidence>
<feature type="coiled-coil region" evidence="1">
    <location>
        <begin position="994"/>
        <end position="1028"/>
    </location>
</feature>
<keyword evidence="4" id="KW-1185">Reference proteome</keyword>
<name>A0AAV9XYV1_9CRYT</name>
<keyword evidence="1" id="KW-0175">Coiled coil</keyword>
<protein>
    <submittedName>
        <fullName evidence="3">Uncharacterized protein</fullName>
    </submittedName>
</protein>
<proteinExistence type="predicted"/>
<comment type="caution">
    <text evidence="3">The sequence shown here is derived from an EMBL/GenBank/DDBJ whole genome shotgun (WGS) entry which is preliminary data.</text>
</comment>
<feature type="region of interest" description="Disordered" evidence="2">
    <location>
        <begin position="143"/>
        <end position="164"/>
    </location>
</feature>
<evidence type="ECO:0000256" key="1">
    <source>
        <dbReference type="SAM" id="Coils"/>
    </source>
</evidence>
<feature type="compositionally biased region" description="Polar residues" evidence="2">
    <location>
        <begin position="143"/>
        <end position="158"/>
    </location>
</feature>
<evidence type="ECO:0000313" key="4">
    <source>
        <dbReference type="Proteomes" id="UP001311799"/>
    </source>
</evidence>
<dbReference type="Proteomes" id="UP001311799">
    <property type="component" value="Unassembled WGS sequence"/>
</dbReference>
<dbReference type="AlphaFoldDB" id="A0AAV9XYV1"/>
<accession>A0AAV9XYV1</accession>
<gene>
    <name evidence="3" type="ORF">RS030_156</name>
</gene>
<feature type="coiled-coil region" evidence="1">
    <location>
        <begin position="243"/>
        <end position="323"/>
    </location>
</feature>
<organism evidence="3 4">
    <name type="scientific">Cryptosporidium xiaoi</name>
    <dbReference type="NCBI Taxonomy" id="659607"/>
    <lineage>
        <taxon>Eukaryota</taxon>
        <taxon>Sar</taxon>
        <taxon>Alveolata</taxon>
        <taxon>Apicomplexa</taxon>
        <taxon>Conoidasida</taxon>
        <taxon>Coccidia</taxon>
        <taxon>Eucoccidiorida</taxon>
        <taxon>Eimeriorina</taxon>
        <taxon>Cryptosporidiidae</taxon>
        <taxon>Cryptosporidium</taxon>
    </lineage>
</organism>
<evidence type="ECO:0000256" key="2">
    <source>
        <dbReference type="SAM" id="MobiDB-lite"/>
    </source>
</evidence>
<feature type="coiled-coil region" evidence="1">
    <location>
        <begin position="769"/>
        <end position="803"/>
    </location>
</feature>
<sequence>MNNKIIINKISGEDYDELCVNALNSVSRPPEVDEPFLGVFKSKPKLKIISREKDHLRNKERINESSEAKWNNLMEYKNESMKDNKISNLSDNARKSENVSVMDEYILKNDIKEDYLINKNLRRIKSENGEEYRKDIINKNSKTNMSKTINNDSLNKASSETRKRKITNPTNEARDEFLSVITPISPYVISPKNNINSYYKNKINNNNNNNKELTERNIDILKSLIEIKDKELSNLNTNYSYEKSEYKLEIIHLKERIREYEDSYLTLKKDLVLKDEIIENLNDNINKLKSEHISTKESLEIMLEAEKNANLNLKQELKEKIALLNSFGCSGLSILSEEGIIIEQKNYKYKYFDAVSKLQRLETELVLLKKSTKQGNNIIAGSLPPIYFGEMNLVRTNKDFIDLGLSLKEVNVNITGMTCDGSVENNEEVFQLVTENRILFQDNIKLREELELQRNKNIVANIRNLTQKPITISSCIGTRLSLSEIELLENNSRLYEERKRMNNYFAIDNKNVCININPRDINHNMNISKLNCINISSVYDNYCSNLISKGTQILTGKECEYNNSDEMNKSPELIKELTVIVEVNGNLNNNCNENELKDDIHLNYYKLAFENYDLIQKMKPNKNNIKNDSYVSEYITDVNQRNNESLNNYMYYESINNKLINSKQIQEIKRIIFELNYKLKEIKNVVLKCLIVPPNLMDIITNMIYNSNINTNNTQIENIIYKDNLLYNISILISRVYKSYIDYVNKRTESFISQKKEYDENLSRFEFQIHKITQEKIDLLNEIKKLRDNIEIKESKVKAFIQNKNEDNIGTISDEMNIDKSETINECYYEKDEIMSCYTFGDNSTINLDNEMELSIRSLNGITNVNSNINNKIENNEDDLFNSEIGFIEESNCSIKTKISSDSDKIDKIIKLQGRIRSFRQNNNIYKSFSNIIPVNDVNMNDILKKTDVSVKLDFDENINLKDDGLVIYNQFSSQITNKEEFKGITGTSMLLRLYRYYKQSKELEKQVMKLTKEKQKLELDYEKDAQRIQMNLLSSKLIIEARDAEVSALKDKCEYLNSRMEEDINNIKVASREEIEKVWKPRIEDLNLKCDEYKFKITSLESEMVILRQQLSFQKQIHSKKYGIKNNYNSNISDTKIKTPNKIYNCDKINKSLGLLIESSNSDLLSDCIDSDNYDHTEDQNYENIKNFNISDQGENDDNSNQHLHNLRSALTKLKTVSSSYN</sequence>